<dbReference type="KEGG" id="rhy:RD110_22545"/>
<dbReference type="STRING" id="1842727.RD110_22545"/>
<protein>
    <recommendedName>
        <fullName evidence="4">Aspartate/ornithine carbamoyltransferase carbamoyl-P binding domain-containing protein</fullName>
    </recommendedName>
</protein>
<dbReference type="Proteomes" id="UP000186609">
    <property type="component" value="Chromosome"/>
</dbReference>
<dbReference type="GO" id="GO:0006520">
    <property type="term" value="P:amino acid metabolic process"/>
    <property type="evidence" value="ECO:0007669"/>
    <property type="project" value="InterPro"/>
</dbReference>
<keyword evidence="3" id="KW-1185">Reference proteome</keyword>
<evidence type="ECO:0008006" key="4">
    <source>
        <dbReference type="Google" id="ProtNLM"/>
    </source>
</evidence>
<name>A0A1P8K129_9BURK</name>
<evidence type="ECO:0000256" key="1">
    <source>
        <dbReference type="ARBA" id="ARBA00022679"/>
    </source>
</evidence>
<dbReference type="InterPro" id="IPR036901">
    <property type="entry name" value="Asp/Orn_carbamoylTrfase_sf"/>
</dbReference>
<dbReference type="AlphaFoldDB" id="A0A1P8K129"/>
<sequence>MMCARPHIDLHGLPSLSRLLASARGLRNAPARSVRRLALRGSHLGLLTREVDKASAERFCRAAEALGAHVSQVTPALTDSSLPADIDRLAGVLARLYSGIECQGIAPSLVGRIAAKSGVPVFAGLATPAHPLAEAVTAMGGEGSDEEKWIWLIQAVLLERIG</sequence>
<reference evidence="2 3" key="1">
    <citation type="submission" date="2017-01" db="EMBL/GenBank/DDBJ databases">
        <authorList>
            <person name="Mah S.A."/>
            <person name="Swanson W.J."/>
            <person name="Moy G.W."/>
            <person name="Vacquier V.D."/>
        </authorList>
    </citation>
    <scope>NUCLEOTIDE SEQUENCE [LARGE SCALE GENOMIC DNA]</scope>
    <source>
        <strain evidence="2 3">DCY110</strain>
    </source>
</reference>
<dbReference type="Gene3D" id="3.40.50.1370">
    <property type="entry name" value="Aspartate/ornithine carbamoyltransferase"/>
    <property type="match status" value="1"/>
</dbReference>
<proteinExistence type="predicted"/>
<accession>A0A1P8K129</accession>
<evidence type="ECO:0000313" key="2">
    <source>
        <dbReference type="EMBL" id="APW39641.1"/>
    </source>
</evidence>
<keyword evidence="1" id="KW-0808">Transferase</keyword>
<gene>
    <name evidence="2" type="ORF">RD110_22545</name>
</gene>
<dbReference type="GO" id="GO:0016597">
    <property type="term" value="F:amino acid binding"/>
    <property type="evidence" value="ECO:0007669"/>
    <property type="project" value="InterPro"/>
</dbReference>
<dbReference type="EMBL" id="CP019236">
    <property type="protein sequence ID" value="APW39641.1"/>
    <property type="molecule type" value="Genomic_DNA"/>
</dbReference>
<evidence type="ECO:0000313" key="3">
    <source>
        <dbReference type="Proteomes" id="UP000186609"/>
    </source>
</evidence>
<dbReference type="GO" id="GO:0016743">
    <property type="term" value="F:carboxyl- or carbamoyltransferase activity"/>
    <property type="evidence" value="ECO:0007669"/>
    <property type="project" value="InterPro"/>
</dbReference>
<organism evidence="2 3">
    <name type="scientific">Rhodoferax koreensis</name>
    <dbReference type="NCBI Taxonomy" id="1842727"/>
    <lineage>
        <taxon>Bacteria</taxon>
        <taxon>Pseudomonadati</taxon>
        <taxon>Pseudomonadota</taxon>
        <taxon>Betaproteobacteria</taxon>
        <taxon>Burkholderiales</taxon>
        <taxon>Comamonadaceae</taxon>
        <taxon>Rhodoferax</taxon>
    </lineage>
</organism>